<proteinExistence type="predicted"/>
<keyword evidence="3" id="KW-1185">Reference proteome</keyword>
<dbReference type="Proteomes" id="UP000692954">
    <property type="component" value="Unassembled WGS sequence"/>
</dbReference>
<evidence type="ECO:0000256" key="1">
    <source>
        <dbReference type="SAM" id="Phobius"/>
    </source>
</evidence>
<dbReference type="EMBL" id="CAJJDN010000176">
    <property type="protein sequence ID" value="CAD8127456.1"/>
    <property type="molecule type" value="Genomic_DNA"/>
</dbReference>
<keyword evidence="1" id="KW-1133">Transmembrane helix</keyword>
<evidence type="ECO:0008006" key="4">
    <source>
        <dbReference type="Google" id="ProtNLM"/>
    </source>
</evidence>
<protein>
    <recommendedName>
        <fullName evidence="4">Transmembrane protein</fullName>
    </recommendedName>
</protein>
<feature type="transmembrane region" description="Helical" evidence="1">
    <location>
        <begin position="206"/>
        <end position="225"/>
    </location>
</feature>
<reference evidence="2" key="1">
    <citation type="submission" date="2021-01" db="EMBL/GenBank/DDBJ databases">
        <authorList>
            <consortium name="Genoscope - CEA"/>
            <person name="William W."/>
        </authorList>
    </citation>
    <scope>NUCLEOTIDE SEQUENCE</scope>
</reference>
<keyword evidence="1" id="KW-0472">Membrane</keyword>
<evidence type="ECO:0000313" key="2">
    <source>
        <dbReference type="EMBL" id="CAD8127456.1"/>
    </source>
</evidence>
<accession>A0A8S1RGP8</accession>
<organism evidence="2 3">
    <name type="scientific">Paramecium sonneborni</name>
    <dbReference type="NCBI Taxonomy" id="65129"/>
    <lineage>
        <taxon>Eukaryota</taxon>
        <taxon>Sar</taxon>
        <taxon>Alveolata</taxon>
        <taxon>Ciliophora</taxon>
        <taxon>Intramacronucleata</taxon>
        <taxon>Oligohymenophorea</taxon>
        <taxon>Peniculida</taxon>
        <taxon>Parameciidae</taxon>
        <taxon>Paramecium</taxon>
    </lineage>
</organism>
<evidence type="ECO:0000313" key="3">
    <source>
        <dbReference type="Proteomes" id="UP000692954"/>
    </source>
</evidence>
<sequence length="240" mass="29483">MGLTYEKYAGQLRKLERKMEMMEEYQGQDINLMKMNKFDYLKETIILLVSLTIKGEVINNHILRQMQDKTQMMNSFKMGQKITFYHDIIQYLIKYLLFIEKSTNYRSYVFKSNTQTYFVYNTFIFFQMYYYLRIQFCVFQFITSKEDLYYYSQVFSINLIKSYQKIHQKIIIMPQIYHKTTYSKYACPQILKSYNLFLISEIKNRLYVLFTIFMLAILEFIMVLIKQNSKYFNYCFIFME</sequence>
<gene>
    <name evidence="2" type="ORF">PSON_ATCC_30995.1.T1760106</name>
</gene>
<name>A0A8S1RGP8_9CILI</name>
<dbReference type="AlphaFoldDB" id="A0A8S1RGP8"/>
<comment type="caution">
    <text evidence="2">The sequence shown here is derived from an EMBL/GenBank/DDBJ whole genome shotgun (WGS) entry which is preliminary data.</text>
</comment>
<keyword evidence="1" id="KW-0812">Transmembrane</keyword>